<evidence type="ECO:0008006" key="11">
    <source>
        <dbReference type="Google" id="ProtNLM"/>
    </source>
</evidence>
<feature type="domain" description="MacB-like periplasmic core" evidence="8">
    <location>
        <begin position="20"/>
        <end position="246"/>
    </location>
</feature>
<evidence type="ECO:0000313" key="10">
    <source>
        <dbReference type="Proteomes" id="UP000030101"/>
    </source>
</evidence>
<comment type="caution">
    <text evidence="9">The sequence shown here is derived from an EMBL/GenBank/DDBJ whole genome shotgun (WGS) entry which is preliminary data.</text>
</comment>
<evidence type="ECO:0000256" key="2">
    <source>
        <dbReference type="ARBA" id="ARBA00022475"/>
    </source>
</evidence>
<evidence type="ECO:0000313" key="9">
    <source>
        <dbReference type="EMBL" id="KGN93600.1"/>
    </source>
</evidence>
<keyword evidence="5 6" id="KW-0472">Membrane</keyword>
<keyword evidence="4 6" id="KW-1133">Transmembrane helix</keyword>
<feature type="domain" description="ABC3 transporter permease C-terminal" evidence="7">
    <location>
        <begin position="294"/>
        <end position="421"/>
    </location>
</feature>
<dbReference type="PANTHER" id="PTHR30572">
    <property type="entry name" value="MEMBRANE COMPONENT OF TRANSPORTER-RELATED"/>
    <property type="match status" value="1"/>
</dbReference>
<sequence length="429" mass="48160">MIKQYIKHAFRLIKEAPVLSTIMILGTALAVCMLMIKFMVHSVETGSVYPEVNRDRTLYISYIKSIYKDPEGKNGGESNGGIARFFVEEILKPIESAEVVASYLFRQDGTPFSAPGSKNNAQGVTRGTDAQFWDVFRFKFISGSPFTQEDFDSRLAKAVIDEDMARKVFQTTDVVGREILINFSPYTIVGVVENAFELAQDAYANAWYPYSVEDFPETTEPSGNVMVAVMAKSKADFPEIRAEVEKRIEQFNADKSRTHRVSLMEQPDDFWVHFNRSASNIPPDMKEVNRTNIVSILIFLLIPAINLAAMTSSRMQKRYAELGLRRSFGATKGGLLNQVLSESFIQSLLGGILGFVLAVIFVYLSSNTLFQGNYYTYSDGVALPVWNIISVQAFLMVLLCCFVINFISTFIPAWRATKKPIVESLSLKK</sequence>
<dbReference type="Pfam" id="PF12704">
    <property type="entry name" value="MacB_PCD"/>
    <property type="match status" value="1"/>
</dbReference>
<reference evidence="9 10" key="1">
    <citation type="submission" date="2014-08" db="EMBL/GenBank/DDBJ databases">
        <title>Porphyromonas canoris strain:OH2762 Genome sequencing.</title>
        <authorList>
            <person name="Wallis C."/>
            <person name="Deusch O."/>
            <person name="O'Flynn C."/>
            <person name="Davis I."/>
            <person name="Jospin G."/>
            <person name="Darling A.E."/>
            <person name="Coil D.A."/>
            <person name="Alexiev A."/>
            <person name="Horsfall A."/>
            <person name="Kirkwood N."/>
            <person name="Harris S."/>
            <person name="Eisen J.A."/>
        </authorList>
    </citation>
    <scope>NUCLEOTIDE SEQUENCE [LARGE SCALE GENOMIC DNA]</scope>
    <source>
        <strain evidence="10">COT-108 OH2762</strain>
    </source>
</reference>
<name>A0ABR4XN12_9PORP</name>
<evidence type="ECO:0000259" key="8">
    <source>
        <dbReference type="Pfam" id="PF12704"/>
    </source>
</evidence>
<dbReference type="RefSeq" id="WP_036788198.1">
    <property type="nucleotide sequence ID" value="NZ_JQZV01000001.1"/>
</dbReference>
<feature type="transmembrane region" description="Helical" evidence="6">
    <location>
        <begin position="344"/>
        <end position="365"/>
    </location>
</feature>
<evidence type="ECO:0000256" key="4">
    <source>
        <dbReference type="ARBA" id="ARBA00022989"/>
    </source>
</evidence>
<evidence type="ECO:0000256" key="6">
    <source>
        <dbReference type="SAM" id="Phobius"/>
    </source>
</evidence>
<evidence type="ECO:0000256" key="5">
    <source>
        <dbReference type="ARBA" id="ARBA00023136"/>
    </source>
</evidence>
<dbReference type="EMBL" id="JQZV01000001">
    <property type="protein sequence ID" value="KGN93600.1"/>
    <property type="molecule type" value="Genomic_DNA"/>
</dbReference>
<feature type="transmembrane region" description="Helical" evidence="6">
    <location>
        <begin position="385"/>
        <end position="411"/>
    </location>
</feature>
<evidence type="ECO:0000256" key="3">
    <source>
        <dbReference type="ARBA" id="ARBA00022692"/>
    </source>
</evidence>
<accession>A0ABR4XN12</accession>
<dbReference type="Proteomes" id="UP000030101">
    <property type="component" value="Unassembled WGS sequence"/>
</dbReference>
<proteinExistence type="predicted"/>
<organism evidence="9 10">
    <name type="scientific">Porphyromonas canoris</name>
    <dbReference type="NCBI Taxonomy" id="36875"/>
    <lineage>
        <taxon>Bacteria</taxon>
        <taxon>Pseudomonadati</taxon>
        <taxon>Bacteroidota</taxon>
        <taxon>Bacteroidia</taxon>
        <taxon>Bacteroidales</taxon>
        <taxon>Porphyromonadaceae</taxon>
        <taxon>Porphyromonas</taxon>
    </lineage>
</organism>
<evidence type="ECO:0000256" key="1">
    <source>
        <dbReference type="ARBA" id="ARBA00004651"/>
    </source>
</evidence>
<feature type="transmembrane region" description="Helical" evidence="6">
    <location>
        <begin position="21"/>
        <end position="40"/>
    </location>
</feature>
<dbReference type="InterPro" id="IPR003838">
    <property type="entry name" value="ABC3_permease_C"/>
</dbReference>
<keyword evidence="10" id="KW-1185">Reference proteome</keyword>
<gene>
    <name evidence="9" type="ORF">HQ43_00210</name>
</gene>
<dbReference type="Pfam" id="PF02687">
    <property type="entry name" value="FtsX"/>
    <property type="match status" value="1"/>
</dbReference>
<protein>
    <recommendedName>
        <fullName evidence="11">ABC transport system permease protein</fullName>
    </recommendedName>
</protein>
<dbReference type="PANTHER" id="PTHR30572:SF18">
    <property type="entry name" value="ABC-TYPE MACROLIDE FAMILY EXPORT SYSTEM PERMEASE COMPONENT 2"/>
    <property type="match status" value="1"/>
</dbReference>
<dbReference type="InterPro" id="IPR025857">
    <property type="entry name" value="MacB_PCD"/>
</dbReference>
<dbReference type="InterPro" id="IPR050250">
    <property type="entry name" value="Macrolide_Exporter_MacB"/>
</dbReference>
<keyword evidence="3 6" id="KW-0812">Transmembrane</keyword>
<keyword evidence="2" id="KW-1003">Cell membrane</keyword>
<feature type="transmembrane region" description="Helical" evidence="6">
    <location>
        <begin position="292"/>
        <end position="309"/>
    </location>
</feature>
<comment type="subcellular location">
    <subcellularLocation>
        <location evidence="1">Cell membrane</location>
        <topology evidence="1">Multi-pass membrane protein</topology>
    </subcellularLocation>
</comment>
<evidence type="ECO:0000259" key="7">
    <source>
        <dbReference type="Pfam" id="PF02687"/>
    </source>
</evidence>